<dbReference type="GO" id="GO:0007264">
    <property type="term" value="P:small GTPase-mediated signal transduction"/>
    <property type="evidence" value="ECO:0007669"/>
    <property type="project" value="TreeGrafter"/>
</dbReference>
<dbReference type="PANTHER" id="PTHR45808">
    <property type="entry name" value="RHO GTPASE-ACTIVATING PROTEIN 68F"/>
    <property type="match status" value="1"/>
</dbReference>
<dbReference type="PROSITE" id="PS50238">
    <property type="entry name" value="RHOGAP"/>
    <property type="match status" value="1"/>
</dbReference>
<dbReference type="SMART" id="SM00324">
    <property type="entry name" value="RhoGAP"/>
    <property type="match status" value="1"/>
</dbReference>
<sequence>MKNQPDEIEEIKKYVIKSKEESLQYDLEDENKSLKSENLSLAIKDYLADLKFLEIGGFNNVGQTIVILHASRLPKIDHHNEVKKYLISKLSDVVTCEYIIVLFYQGMTWDNQPTFTWIKDCYKELNLNFRKNLKRVYIIKSSLLVKLLLLFMKQFISHKFYRKIFYVDNVDSLEIEHGIQIKIEASPESESIDETLHLNTNLKLKRFGLSSTILSRNQCFGVSLSYIKKNGNMMQNSAIPTFLAKIIKIVIFKHLRQPFIFRTTPSVLRLNPLIEQINQDEPVNFNELDCSILAGLIKLFFRKLPEPLITFDLYDVFINVNLHQDKSLNFIRKTLRANINGDYCELLALLLYFLNLIDAYSEFNHMTCSNLAIIWSQNIMYPHRTDSFKYNSNFETAKFYAKKSSDFVQFLIKNVLKIYHMPKSFIEISTDLPHDDGQINSGDDTIIN</sequence>
<evidence type="ECO:0000259" key="2">
    <source>
        <dbReference type="PROSITE" id="PS50238"/>
    </source>
</evidence>
<dbReference type="Pfam" id="PF00620">
    <property type="entry name" value="RhoGAP"/>
    <property type="match status" value="1"/>
</dbReference>
<evidence type="ECO:0000313" key="3">
    <source>
        <dbReference type="EMBL" id="OAF65141.1"/>
    </source>
</evidence>
<dbReference type="CDD" id="cd00170">
    <property type="entry name" value="SEC14"/>
    <property type="match status" value="1"/>
</dbReference>
<proteinExistence type="predicted"/>
<feature type="domain" description="Rho-GAP" evidence="2">
    <location>
        <begin position="222"/>
        <end position="419"/>
    </location>
</feature>
<gene>
    <name evidence="3" type="ORF">A3Q56_07142</name>
</gene>
<dbReference type="EMBL" id="LWCA01001428">
    <property type="protein sequence ID" value="OAF65141.1"/>
    <property type="molecule type" value="Genomic_DNA"/>
</dbReference>
<dbReference type="Pfam" id="PF13716">
    <property type="entry name" value="CRAL_TRIO_2"/>
    <property type="match status" value="1"/>
</dbReference>
<name>A0A177AUQ7_9BILA</name>
<accession>A0A177AUQ7</accession>
<dbReference type="Gene3D" id="1.10.555.10">
    <property type="entry name" value="Rho GTPase activation protein"/>
    <property type="match status" value="1"/>
</dbReference>
<dbReference type="GO" id="GO:0005737">
    <property type="term" value="C:cytoplasm"/>
    <property type="evidence" value="ECO:0007669"/>
    <property type="project" value="TreeGrafter"/>
</dbReference>
<dbReference type="Gene3D" id="3.40.525.10">
    <property type="entry name" value="CRAL-TRIO lipid binding domain"/>
    <property type="match status" value="1"/>
</dbReference>
<feature type="domain" description="CRAL-TRIO" evidence="1">
    <location>
        <begin position="43"/>
        <end position="198"/>
    </location>
</feature>
<dbReference type="SUPFAM" id="SSF48350">
    <property type="entry name" value="GTPase activation domain, GAP"/>
    <property type="match status" value="1"/>
</dbReference>
<dbReference type="PROSITE" id="PS50191">
    <property type="entry name" value="CRAL_TRIO"/>
    <property type="match status" value="1"/>
</dbReference>
<organism evidence="3 4">
    <name type="scientific">Intoshia linei</name>
    <dbReference type="NCBI Taxonomy" id="1819745"/>
    <lineage>
        <taxon>Eukaryota</taxon>
        <taxon>Metazoa</taxon>
        <taxon>Spiralia</taxon>
        <taxon>Lophotrochozoa</taxon>
        <taxon>Mesozoa</taxon>
        <taxon>Orthonectida</taxon>
        <taxon>Rhopaluridae</taxon>
        <taxon>Intoshia</taxon>
    </lineage>
</organism>
<dbReference type="GO" id="GO:0005096">
    <property type="term" value="F:GTPase activator activity"/>
    <property type="evidence" value="ECO:0007669"/>
    <property type="project" value="TreeGrafter"/>
</dbReference>
<dbReference type="AlphaFoldDB" id="A0A177AUQ7"/>
<dbReference type="InterPro" id="IPR000198">
    <property type="entry name" value="RhoGAP_dom"/>
</dbReference>
<evidence type="ECO:0000259" key="1">
    <source>
        <dbReference type="PROSITE" id="PS50191"/>
    </source>
</evidence>
<dbReference type="InterPro" id="IPR036865">
    <property type="entry name" value="CRAL-TRIO_dom_sf"/>
</dbReference>
<dbReference type="PANTHER" id="PTHR45808:SF2">
    <property type="entry name" value="RHO GTPASE-ACTIVATING PROTEIN 68F"/>
    <property type="match status" value="1"/>
</dbReference>
<dbReference type="CDD" id="cd00159">
    <property type="entry name" value="RhoGAP"/>
    <property type="match status" value="1"/>
</dbReference>
<evidence type="ECO:0000313" key="4">
    <source>
        <dbReference type="Proteomes" id="UP000078046"/>
    </source>
</evidence>
<comment type="caution">
    <text evidence="3">The sequence shown here is derived from an EMBL/GenBank/DDBJ whole genome shotgun (WGS) entry which is preliminary data.</text>
</comment>
<keyword evidence="4" id="KW-1185">Reference proteome</keyword>
<dbReference type="InterPro" id="IPR008936">
    <property type="entry name" value="Rho_GTPase_activation_prot"/>
</dbReference>
<dbReference type="Proteomes" id="UP000078046">
    <property type="component" value="Unassembled WGS sequence"/>
</dbReference>
<protein>
    <submittedName>
        <fullName evidence="3">Rho GTPase-activating protein 8</fullName>
    </submittedName>
</protein>
<dbReference type="OrthoDB" id="19923at2759"/>
<dbReference type="SUPFAM" id="SSF52087">
    <property type="entry name" value="CRAL/TRIO domain"/>
    <property type="match status" value="1"/>
</dbReference>
<dbReference type="InterPro" id="IPR001251">
    <property type="entry name" value="CRAL-TRIO_dom"/>
</dbReference>
<reference evidence="3 4" key="1">
    <citation type="submission" date="2016-04" db="EMBL/GenBank/DDBJ databases">
        <title>The genome of Intoshia linei affirms orthonectids as highly simplified spiralians.</title>
        <authorList>
            <person name="Mikhailov K.V."/>
            <person name="Slusarev G.S."/>
            <person name="Nikitin M.A."/>
            <person name="Logacheva M.D."/>
            <person name="Penin A."/>
            <person name="Aleoshin V."/>
            <person name="Panchin Y.V."/>
        </authorList>
    </citation>
    <scope>NUCLEOTIDE SEQUENCE [LARGE SCALE GENOMIC DNA]</scope>
    <source>
        <strain evidence="3">Intl2013</strain>
        <tissue evidence="3">Whole animal</tissue>
    </source>
</reference>